<organism evidence="5 6">
    <name type="scientific">Taxus chinensis</name>
    <name type="common">Chinese yew</name>
    <name type="synonym">Taxus wallichiana var. chinensis</name>
    <dbReference type="NCBI Taxonomy" id="29808"/>
    <lineage>
        <taxon>Eukaryota</taxon>
        <taxon>Viridiplantae</taxon>
        <taxon>Streptophyta</taxon>
        <taxon>Embryophyta</taxon>
        <taxon>Tracheophyta</taxon>
        <taxon>Spermatophyta</taxon>
        <taxon>Pinopsida</taxon>
        <taxon>Pinidae</taxon>
        <taxon>Conifers II</taxon>
        <taxon>Cupressales</taxon>
        <taxon>Taxaceae</taxon>
        <taxon>Taxus</taxon>
    </lineage>
</organism>
<keyword evidence="1 3" id="KW-0479">Metal-binding</keyword>
<accession>A0AA38GDG3</accession>
<feature type="domain" description="Fe2OG dioxygenase" evidence="4">
    <location>
        <begin position="167"/>
        <end position="268"/>
    </location>
</feature>
<gene>
    <name evidence="5" type="ORF">KI387_021144</name>
</gene>
<dbReference type="InterPro" id="IPR026992">
    <property type="entry name" value="DIOX_N"/>
</dbReference>
<dbReference type="InterPro" id="IPR027443">
    <property type="entry name" value="IPNS-like_sf"/>
</dbReference>
<dbReference type="InterPro" id="IPR044861">
    <property type="entry name" value="IPNS-like_FE2OG_OXY"/>
</dbReference>
<dbReference type="SUPFAM" id="SSF51197">
    <property type="entry name" value="Clavaminate synthase-like"/>
    <property type="match status" value="1"/>
</dbReference>
<proteinExistence type="inferred from homology"/>
<evidence type="ECO:0000256" key="2">
    <source>
        <dbReference type="ARBA" id="ARBA00023004"/>
    </source>
</evidence>
<evidence type="ECO:0000259" key="4">
    <source>
        <dbReference type="PROSITE" id="PS51471"/>
    </source>
</evidence>
<evidence type="ECO:0000313" key="6">
    <source>
        <dbReference type="Proteomes" id="UP000824469"/>
    </source>
</evidence>
<reference evidence="5 6" key="1">
    <citation type="journal article" date="2021" name="Nat. Plants">
        <title>The Taxus genome provides insights into paclitaxel biosynthesis.</title>
        <authorList>
            <person name="Xiong X."/>
            <person name="Gou J."/>
            <person name="Liao Q."/>
            <person name="Li Y."/>
            <person name="Zhou Q."/>
            <person name="Bi G."/>
            <person name="Li C."/>
            <person name="Du R."/>
            <person name="Wang X."/>
            <person name="Sun T."/>
            <person name="Guo L."/>
            <person name="Liang H."/>
            <person name="Lu P."/>
            <person name="Wu Y."/>
            <person name="Zhang Z."/>
            <person name="Ro D.K."/>
            <person name="Shang Y."/>
            <person name="Huang S."/>
            <person name="Yan J."/>
        </authorList>
    </citation>
    <scope>NUCLEOTIDE SEQUENCE [LARGE SCALE GENOMIC DNA]</scope>
    <source>
        <strain evidence="5">Ta-2019</strain>
    </source>
</reference>
<dbReference type="Pfam" id="PF14226">
    <property type="entry name" value="DIOX_N"/>
    <property type="match status" value="1"/>
</dbReference>
<protein>
    <recommendedName>
        <fullName evidence="4">Fe2OG dioxygenase domain-containing protein</fullName>
    </recommendedName>
</protein>
<dbReference type="AlphaFoldDB" id="A0AA38GDG3"/>
<dbReference type="EMBL" id="JAHRHJ020000004">
    <property type="protein sequence ID" value="KAH9319375.1"/>
    <property type="molecule type" value="Genomic_DNA"/>
</dbReference>
<evidence type="ECO:0000256" key="1">
    <source>
        <dbReference type="ARBA" id="ARBA00022723"/>
    </source>
</evidence>
<dbReference type="GO" id="GO:0046872">
    <property type="term" value="F:metal ion binding"/>
    <property type="evidence" value="ECO:0007669"/>
    <property type="project" value="UniProtKB-KW"/>
</dbReference>
<keyword evidence="2 3" id="KW-0408">Iron</keyword>
<dbReference type="Proteomes" id="UP000824469">
    <property type="component" value="Unassembled WGS sequence"/>
</dbReference>
<keyword evidence="3" id="KW-0560">Oxidoreductase</keyword>
<dbReference type="GO" id="GO:0016491">
    <property type="term" value="F:oxidoreductase activity"/>
    <property type="evidence" value="ECO:0007669"/>
    <property type="project" value="UniProtKB-KW"/>
</dbReference>
<dbReference type="Pfam" id="PF03171">
    <property type="entry name" value="2OG-FeII_Oxy"/>
    <property type="match status" value="1"/>
</dbReference>
<dbReference type="Gene3D" id="2.60.120.330">
    <property type="entry name" value="B-lactam Antibiotic, Isopenicillin N Synthase, Chain"/>
    <property type="match status" value="1"/>
</dbReference>
<dbReference type="OMA" id="VSYELRI"/>
<comment type="similarity">
    <text evidence="3">Belongs to the iron/ascorbate-dependent oxidoreductase family.</text>
</comment>
<dbReference type="InterPro" id="IPR050231">
    <property type="entry name" value="Iron_ascorbate_oxido_reductase"/>
</dbReference>
<dbReference type="PANTHER" id="PTHR47990">
    <property type="entry name" value="2-OXOGLUTARATE (2OG) AND FE(II)-DEPENDENT OXYGENASE SUPERFAMILY PROTEIN-RELATED"/>
    <property type="match status" value="1"/>
</dbReference>
<name>A0AA38GDG3_TAXCH</name>
<dbReference type="PROSITE" id="PS51471">
    <property type="entry name" value="FE2OG_OXY"/>
    <property type="match status" value="1"/>
</dbReference>
<evidence type="ECO:0000256" key="3">
    <source>
        <dbReference type="RuleBase" id="RU003682"/>
    </source>
</evidence>
<keyword evidence="6" id="KW-1185">Reference proteome</keyword>
<evidence type="ECO:0000313" key="5">
    <source>
        <dbReference type="EMBL" id="KAH9319375.1"/>
    </source>
</evidence>
<comment type="caution">
    <text evidence="5">The sequence shown here is derived from an EMBL/GenBank/DDBJ whole genome shotgun (WGS) entry which is preliminary data.</text>
</comment>
<dbReference type="InterPro" id="IPR005123">
    <property type="entry name" value="Oxoglu/Fe-dep_dioxygenase_dom"/>
</dbReference>
<sequence>MPSSLQNEVDLPFIDMSQFQLEFEELNLLQHHPAVATVREACQKWGFFRVLNAGIPIHLQNVERVIHELCGMPPAVKDRAIASSPADGYYRTLTLENFCFLNLPHSDSVQALSRQIWPETGNPNFRSETIGTYTFAMADLQRKMSKIILASLGLDVKTFYHSDFEECTAYMRINHLWSDGKFMEEEEVLPPHTDIACFTILYQDDEGGLQIRSDEGKWLNVKPVSNSFIVNVADSLKAWSNGRYRSAEHRVVHKGWRDRISVPWFAQFPYDKEIWAPAELVDDEIHPRRYRPFTFSQFRRDFLLNLFSKQENPVTFVESYAGISRG</sequence>